<organism evidence="2 3">
    <name type="scientific">Wenxinia saemankumensis</name>
    <dbReference type="NCBI Taxonomy" id="1447782"/>
    <lineage>
        <taxon>Bacteria</taxon>
        <taxon>Pseudomonadati</taxon>
        <taxon>Pseudomonadota</taxon>
        <taxon>Alphaproteobacteria</taxon>
        <taxon>Rhodobacterales</taxon>
        <taxon>Roseobacteraceae</taxon>
        <taxon>Wenxinia</taxon>
    </lineage>
</organism>
<evidence type="ECO:0000256" key="1">
    <source>
        <dbReference type="SAM" id="MobiDB-lite"/>
    </source>
</evidence>
<evidence type="ECO:0000313" key="3">
    <source>
        <dbReference type="Proteomes" id="UP000184292"/>
    </source>
</evidence>
<proteinExistence type="predicted"/>
<name>A0A1M6BVL3_9RHOB</name>
<dbReference type="Proteomes" id="UP000184292">
    <property type="component" value="Unassembled WGS sequence"/>
</dbReference>
<feature type="region of interest" description="Disordered" evidence="1">
    <location>
        <begin position="1"/>
        <end position="55"/>
    </location>
</feature>
<dbReference type="EMBL" id="FQYO01000002">
    <property type="protein sequence ID" value="SHI52697.1"/>
    <property type="molecule type" value="Genomic_DNA"/>
</dbReference>
<gene>
    <name evidence="2" type="ORF">SAMN05444417_0869</name>
</gene>
<reference evidence="2 3" key="1">
    <citation type="submission" date="2016-11" db="EMBL/GenBank/DDBJ databases">
        <authorList>
            <person name="Jaros S."/>
            <person name="Januszkiewicz K."/>
            <person name="Wedrychowicz H."/>
        </authorList>
    </citation>
    <scope>NUCLEOTIDE SEQUENCE [LARGE SCALE GENOMIC DNA]</scope>
    <source>
        <strain evidence="2 3">DSM 100565</strain>
    </source>
</reference>
<keyword evidence="3" id="KW-1185">Reference proteome</keyword>
<sequence>MPTSKKRPAKAAGKAQTRKHDLQQVSRVPPGLNLSGKGAKGGIKPLPLPGKSRGR</sequence>
<accession>A0A1M6BVL3</accession>
<dbReference type="AlphaFoldDB" id="A0A1M6BVL3"/>
<dbReference type="RefSeq" id="WP_170865608.1">
    <property type="nucleotide sequence ID" value="NZ_FQYO01000002.1"/>
</dbReference>
<protein>
    <submittedName>
        <fullName evidence="2">Uncharacterized protein</fullName>
    </submittedName>
</protein>
<evidence type="ECO:0000313" key="2">
    <source>
        <dbReference type="EMBL" id="SHI52697.1"/>
    </source>
</evidence>